<comment type="subcellular location">
    <subcellularLocation>
        <location evidence="1">Nucleus</location>
    </subcellularLocation>
</comment>
<comment type="catalytic activity">
    <reaction evidence="5">
        <text>O-phospho-L-seryl-[protein] + H2O = L-seryl-[protein] + phosphate</text>
        <dbReference type="Rhea" id="RHEA:20629"/>
        <dbReference type="Rhea" id="RHEA-COMP:9863"/>
        <dbReference type="Rhea" id="RHEA-COMP:11604"/>
        <dbReference type="ChEBI" id="CHEBI:15377"/>
        <dbReference type="ChEBI" id="CHEBI:29999"/>
        <dbReference type="ChEBI" id="CHEBI:43474"/>
        <dbReference type="ChEBI" id="CHEBI:83421"/>
        <dbReference type="EC" id="3.1.3.16"/>
    </reaction>
</comment>
<dbReference type="InterPro" id="IPR039189">
    <property type="entry name" value="Fcp1"/>
</dbReference>
<comment type="catalytic activity">
    <reaction evidence="6">
        <text>O-phospho-L-threonyl-[protein] + H2O = L-threonyl-[protein] + phosphate</text>
        <dbReference type="Rhea" id="RHEA:47004"/>
        <dbReference type="Rhea" id="RHEA-COMP:11060"/>
        <dbReference type="Rhea" id="RHEA-COMP:11605"/>
        <dbReference type="ChEBI" id="CHEBI:15377"/>
        <dbReference type="ChEBI" id="CHEBI:30013"/>
        <dbReference type="ChEBI" id="CHEBI:43474"/>
        <dbReference type="ChEBI" id="CHEBI:61977"/>
        <dbReference type="EC" id="3.1.3.16"/>
    </reaction>
</comment>
<evidence type="ECO:0000256" key="4">
    <source>
        <dbReference type="ARBA" id="ARBA00023242"/>
    </source>
</evidence>
<keyword evidence="8" id="KW-1185">Reference proteome</keyword>
<dbReference type="GO" id="GO:0005634">
    <property type="term" value="C:nucleus"/>
    <property type="evidence" value="ECO:0007669"/>
    <property type="project" value="UniProtKB-SubCell"/>
</dbReference>
<evidence type="ECO:0000256" key="3">
    <source>
        <dbReference type="ARBA" id="ARBA00022801"/>
    </source>
</evidence>
<comment type="caution">
    <text evidence="7">The sequence shown here is derived from an EMBL/GenBank/DDBJ whole genome shotgun (WGS) entry which is preliminary data.</text>
</comment>
<dbReference type="EMBL" id="PDCK01000045">
    <property type="protein sequence ID" value="PRQ21042.1"/>
    <property type="molecule type" value="Genomic_DNA"/>
</dbReference>
<evidence type="ECO:0000256" key="6">
    <source>
        <dbReference type="ARBA" id="ARBA00048336"/>
    </source>
</evidence>
<dbReference type="InterPro" id="IPR023214">
    <property type="entry name" value="HAD_sf"/>
</dbReference>
<dbReference type="Gramene" id="PRQ21042">
    <property type="protein sequence ID" value="PRQ21042"/>
    <property type="gene ID" value="RchiOBHm_Chr7g0234801"/>
</dbReference>
<reference evidence="7 8" key="1">
    <citation type="journal article" date="2018" name="Nat. Genet.">
        <title>The Rosa genome provides new insights in the design of modern roses.</title>
        <authorList>
            <person name="Bendahmane M."/>
        </authorList>
    </citation>
    <scope>NUCLEOTIDE SEQUENCE [LARGE SCALE GENOMIC DNA]</scope>
    <source>
        <strain evidence="8">cv. Old Blush</strain>
    </source>
</reference>
<keyword evidence="4" id="KW-0539">Nucleus</keyword>
<gene>
    <name evidence="7" type="ORF">RchiOBHm_Chr7g0234801</name>
</gene>
<sequence>MHETNLLSKSIGNGGYVCTSSVIWRYVFSLWPEVIEQSGVTFGYIQKGLRLNNDEIDRLRNTDIKKSLNNKKLYLVLDLDHTLLNSTQLNHMTAEEEYLMSPPDSLPDGLKGSFFRLDFMRMMTK</sequence>
<dbReference type="PANTHER" id="PTHR23081">
    <property type="entry name" value="RNA POLYMERASE II CTD PHOSPHATASE"/>
    <property type="match status" value="1"/>
</dbReference>
<evidence type="ECO:0000313" key="8">
    <source>
        <dbReference type="Proteomes" id="UP000238479"/>
    </source>
</evidence>
<proteinExistence type="predicted"/>
<dbReference type="PANTHER" id="PTHR23081:SF36">
    <property type="entry name" value="RNA POLYMERASE II SUBUNIT A C-TERMINAL DOMAIN PHOSPHATASE"/>
    <property type="match status" value="1"/>
</dbReference>
<keyword evidence="3 7" id="KW-0378">Hydrolase</keyword>
<dbReference type="SUPFAM" id="SSF56784">
    <property type="entry name" value="HAD-like"/>
    <property type="match status" value="1"/>
</dbReference>
<dbReference type="EC" id="3.1.3.16" evidence="2"/>
<name>A0A2P6PGI1_ROSCH</name>
<dbReference type="Proteomes" id="UP000238479">
    <property type="component" value="Chromosome 7"/>
</dbReference>
<dbReference type="AlphaFoldDB" id="A0A2P6PGI1"/>
<dbReference type="Gene3D" id="3.40.50.1000">
    <property type="entry name" value="HAD superfamily/HAD-like"/>
    <property type="match status" value="1"/>
</dbReference>
<accession>A0A2P6PGI1</accession>
<protein>
    <recommendedName>
        <fullName evidence="2">protein-serine/threonine phosphatase</fullName>
        <ecNumber evidence="2">3.1.3.16</ecNumber>
    </recommendedName>
</protein>
<evidence type="ECO:0000256" key="5">
    <source>
        <dbReference type="ARBA" id="ARBA00047761"/>
    </source>
</evidence>
<organism evidence="7 8">
    <name type="scientific">Rosa chinensis</name>
    <name type="common">China rose</name>
    <dbReference type="NCBI Taxonomy" id="74649"/>
    <lineage>
        <taxon>Eukaryota</taxon>
        <taxon>Viridiplantae</taxon>
        <taxon>Streptophyta</taxon>
        <taxon>Embryophyta</taxon>
        <taxon>Tracheophyta</taxon>
        <taxon>Spermatophyta</taxon>
        <taxon>Magnoliopsida</taxon>
        <taxon>eudicotyledons</taxon>
        <taxon>Gunneridae</taxon>
        <taxon>Pentapetalae</taxon>
        <taxon>rosids</taxon>
        <taxon>fabids</taxon>
        <taxon>Rosales</taxon>
        <taxon>Rosaceae</taxon>
        <taxon>Rosoideae</taxon>
        <taxon>Rosoideae incertae sedis</taxon>
        <taxon>Rosa</taxon>
    </lineage>
</organism>
<evidence type="ECO:0000313" key="7">
    <source>
        <dbReference type="EMBL" id="PRQ21042.1"/>
    </source>
</evidence>
<dbReference type="STRING" id="74649.A0A2P6PGI1"/>
<evidence type="ECO:0000256" key="1">
    <source>
        <dbReference type="ARBA" id="ARBA00004123"/>
    </source>
</evidence>
<dbReference type="GO" id="GO:0008420">
    <property type="term" value="F:RNA polymerase II CTD heptapeptide repeat phosphatase activity"/>
    <property type="evidence" value="ECO:0007669"/>
    <property type="project" value="InterPro"/>
</dbReference>
<dbReference type="InterPro" id="IPR036412">
    <property type="entry name" value="HAD-like_sf"/>
</dbReference>
<evidence type="ECO:0000256" key="2">
    <source>
        <dbReference type="ARBA" id="ARBA00013081"/>
    </source>
</evidence>